<organism evidence="5 6">
    <name type="scientific">Dinothrombium tinctorium</name>
    <dbReference type="NCBI Taxonomy" id="1965070"/>
    <lineage>
        <taxon>Eukaryota</taxon>
        <taxon>Metazoa</taxon>
        <taxon>Ecdysozoa</taxon>
        <taxon>Arthropoda</taxon>
        <taxon>Chelicerata</taxon>
        <taxon>Arachnida</taxon>
        <taxon>Acari</taxon>
        <taxon>Acariformes</taxon>
        <taxon>Trombidiformes</taxon>
        <taxon>Prostigmata</taxon>
        <taxon>Anystina</taxon>
        <taxon>Parasitengona</taxon>
        <taxon>Trombidioidea</taxon>
        <taxon>Trombidiidae</taxon>
        <taxon>Dinothrombium</taxon>
    </lineage>
</organism>
<reference evidence="5 6" key="1">
    <citation type="journal article" date="2018" name="Gigascience">
        <title>Genomes of trombidid mites reveal novel predicted allergens and laterally-transferred genes associated with secondary metabolism.</title>
        <authorList>
            <person name="Dong X."/>
            <person name="Chaisiri K."/>
            <person name="Xia D."/>
            <person name="Armstrong S.D."/>
            <person name="Fang Y."/>
            <person name="Donnelly M.J."/>
            <person name="Kadowaki T."/>
            <person name="McGarry J.W."/>
            <person name="Darby A.C."/>
            <person name="Makepeace B.L."/>
        </authorList>
    </citation>
    <scope>NUCLEOTIDE SEQUENCE [LARGE SCALE GENOMIC DNA]</scope>
    <source>
        <strain evidence="5">UoL-WK</strain>
    </source>
</reference>
<dbReference type="STRING" id="1965070.A0A443RLB5"/>
<dbReference type="InterPro" id="IPR025927">
    <property type="entry name" value="Znf_KANL2-like"/>
</dbReference>
<feature type="region of interest" description="Disordered" evidence="3">
    <location>
        <begin position="251"/>
        <end position="278"/>
    </location>
</feature>
<comment type="caution">
    <text evidence="5">The sequence shown here is derived from an EMBL/GenBank/DDBJ whole genome shotgun (WGS) entry which is preliminary data.</text>
</comment>
<dbReference type="GO" id="GO:0005634">
    <property type="term" value="C:nucleus"/>
    <property type="evidence" value="ECO:0007669"/>
    <property type="project" value="UniProtKB-SubCell"/>
</dbReference>
<gene>
    <name evidence="5" type="ORF">B4U79_04264</name>
</gene>
<evidence type="ECO:0000313" key="5">
    <source>
        <dbReference type="EMBL" id="RWS16045.1"/>
    </source>
</evidence>
<dbReference type="AlphaFoldDB" id="A0A443RLB5"/>
<dbReference type="Proteomes" id="UP000285301">
    <property type="component" value="Unassembled WGS sequence"/>
</dbReference>
<feature type="domain" description="KANL2-like probable zinc-finger" evidence="4">
    <location>
        <begin position="188"/>
        <end position="249"/>
    </location>
</feature>
<comment type="subcellular location">
    <subcellularLocation>
        <location evidence="1">Nucleus</location>
    </subcellularLocation>
</comment>
<dbReference type="PANTHER" id="PTHR16198">
    <property type="match status" value="1"/>
</dbReference>
<keyword evidence="6" id="KW-1185">Reference proteome</keyword>
<proteinExistence type="predicted"/>
<feature type="region of interest" description="Disordered" evidence="3">
    <location>
        <begin position="702"/>
        <end position="729"/>
    </location>
</feature>
<sequence length="1134" mass="121213">MATTGIWDPVQRLLKTVTTNATSVVSNISTTTTVNSLNAVSSPNSTVVTSAATAPSFTQLKLHDIGKLVAVQRNNKPLDLNNGDTSNCKTALVALHNEATKISGQPNAKFIQAKANISSPSVQSQSQSAAQGSIQIQIKPSSTELKSSANNTTGISTNKKQILQKQSSQPMFEGKHIHYSPIDQKPLCSYSGKLCKQRRINGYAFCIRHILEDKSSPFKQCSHVAKYNNQKCTNPIPSNEEREYCNSHMQAAGMLPKKERKEKNGSQSSNNPKNNTLLNSMKVNDSILNSTTAVGIKSNAVAPSGTVSISVSSSPLSLPGTTVTSSITTSLGTVGGSGSSGSLKITIPTSLNTSSLPSSTTSLNGTSNKHVINDKLKSLIAGEFDLMKLKSSTPINGRSGSSIVGNKKNDNTITISITSTNTTPLPASSQQANDALLNVSKEGNKALKTSKESNKSKICSKKRKRISVSKLELSQKVVYASRKLPKSCDDDEDDIFNYNVFSSSSSEEENELNETQRQPYPLVTMSQRFPIECNDFELSELRNQLISQKWLLNNFVKLKEQELTKVKNKVKTEIKNQSKLENSGKSYLQVLLDEKEARVDAKARETSESLRRGVCRYSDEDKLCSKPSLPFTRHCHQHILYNVDQLLFERCTAKCSDTFTQCSNPTFDIEREEPLCSFHTKSNETECFYSKSDDEAIKSNRVASSSLPISQKGRKKAKPVSDSSDATSCDVAKGDLSPVKLNLMNTSPIPSTTNIITTTHIAPGIPSLKSQMVSENNVNRIEIPPALDVGVPNLAPGDEALVASLVADLPPLGAAPEVGADTGPAFADLIPDDDAFNDLFMDNLKNGDIPSKEEAEALEQALAAVSKDVHNLAFAAAVVSSGTNASSNINGDSPYYSHPVNGQTTPHQFHSRPGATTPLNMTEMDILGLASNILGSLTTEQQQQLNGLIDGALASGTLTSSPTLKSALASLTNEVAPVPSNSCVTSSTPLHPNSLFSGPVVARSVVSTPSSTTMHNITLPSPPPYAAQYNPPSAAATAYSHELPQTPQTPTAVSGLLLTPQDVTSQYTMSQVTFPSNLSNSNLVNGKLSNSSLPSLISLPTPPSGSLPVLRTMNSATGSIPIVTVKAGLETKLS</sequence>
<evidence type="ECO:0000259" key="4">
    <source>
        <dbReference type="Pfam" id="PF13891"/>
    </source>
</evidence>
<dbReference type="EMBL" id="NCKU01000309">
    <property type="protein sequence ID" value="RWS16045.1"/>
    <property type="molecule type" value="Genomic_DNA"/>
</dbReference>
<dbReference type="OrthoDB" id="10038011at2759"/>
<keyword evidence="2" id="KW-0539">Nucleus</keyword>
<accession>A0A443RLB5</accession>
<evidence type="ECO:0000256" key="2">
    <source>
        <dbReference type="ARBA" id="ARBA00023242"/>
    </source>
</evidence>
<dbReference type="PANTHER" id="PTHR16198:SF2">
    <property type="entry name" value="INO80 COMPLEX SUBUNIT D"/>
    <property type="match status" value="1"/>
</dbReference>
<evidence type="ECO:0000256" key="1">
    <source>
        <dbReference type="ARBA" id="ARBA00004123"/>
    </source>
</evidence>
<evidence type="ECO:0000313" key="6">
    <source>
        <dbReference type="Proteomes" id="UP000285301"/>
    </source>
</evidence>
<name>A0A443RLB5_9ACAR</name>
<feature type="domain" description="KANL2-like probable zinc-finger" evidence="4">
    <location>
        <begin position="617"/>
        <end position="680"/>
    </location>
</feature>
<dbReference type="Pfam" id="PF13891">
    <property type="entry name" value="zf-C3HC3H_KANSL2"/>
    <property type="match status" value="2"/>
</dbReference>
<protein>
    <submittedName>
        <fullName evidence="5">INO80 complex subunit D-like protein</fullName>
    </submittedName>
</protein>
<evidence type="ECO:0000256" key="3">
    <source>
        <dbReference type="SAM" id="MobiDB-lite"/>
    </source>
</evidence>
<feature type="compositionally biased region" description="Polar residues" evidence="3">
    <location>
        <begin position="265"/>
        <end position="278"/>
    </location>
</feature>